<organism evidence="2 3">
    <name type="scientific">Halanaerobium congolense</name>
    <dbReference type="NCBI Taxonomy" id="54121"/>
    <lineage>
        <taxon>Bacteria</taxon>
        <taxon>Bacillati</taxon>
        <taxon>Bacillota</taxon>
        <taxon>Clostridia</taxon>
        <taxon>Halanaerobiales</taxon>
        <taxon>Halanaerobiaceae</taxon>
        <taxon>Halanaerobium</taxon>
    </lineage>
</organism>
<dbReference type="AlphaFoldDB" id="A0A4R8GLQ6"/>
<dbReference type="RefSeq" id="WP_158531783.1">
    <property type="nucleotide sequence ID" value="NZ_FNEH01000012.1"/>
</dbReference>
<dbReference type="GeneID" id="57014121"/>
<protein>
    <submittedName>
        <fullName evidence="2">Uncharacterized protein</fullName>
    </submittedName>
</protein>
<dbReference type="Proteomes" id="UP000295472">
    <property type="component" value="Unassembled WGS sequence"/>
</dbReference>
<evidence type="ECO:0000313" key="3">
    <source>
        <dbReference type="Proteomes" id="UP000295472"/>
    </source>
</evidence>
<gene>
    <name evidence="2" type="ORF">C7954_10553</name>
</gene>
<accession>A0A4R8GLQ6</accession>
<feature type="region of interest" description="Disordered" evidence="1">
    <location>
        <begin position="31"/>
        <end position="57"/>
    </location>
</feature>
<name>A0A4R8GLQ6_9FIRM</name>
<dbReference type="EMBL" id="SOEF01000005">
    <property type="protein sequence ID" value="TDX46535.1"/>
    <property type="molecule type" value="Genomic_DNA"/>
</dbReference>
<evidence type="ECO:0000313" key="2">
    <source>
        <dbReference type="EMBL" id="TDX46535.1"/>
    </source>
</evidence>
<sequence>MKVDEILKLKKSKLSNIQILSLLKEDIFQSRKKQENNNGGNNNDSDSSKSQNYHEKE</sequence>
<comment type="caution">
    <text evidence="2">The sequence shown here is derived from an EMBL/GenBank/DDBJ whole genome shotgun (WGS) entry which is preliminary data.</text>
</comment>
<reference evidence="2 3" key="1">
    <citation type="submission" date="2019-03" db="EMBL/GenBank/DDBJ databases">
        <title>Subsurface microbial communities from deep shales in Ohio and West Virginia, USA.</title>
        <authorList>
            <person name="Wrighton K."/>
        </authorList>
    </citation>
    <scope>NUCLEOTIDE SEQUENCE [LARGE SCALE GENOMIC DNA]</scope>
    <source>
        <strain evidence="2 3">DSMZ 11287</strain>
    </source>
</reference>
<feature type="compositionally biased region" description="Low complexity" evidence="1">
    <location>
        <begin position="36"/>
        <end position="51"/>
    </location>
</feature>
<evidence type="ECO:0000256" key="1">
    <source>
        <dbReference type="SAM" id="MobiDB-lite"/>
    </source>
</evidence>
<proteinExistence type="predicted"/>